<dbReference type="EMBL" id="MU129000">
    <property type="protein sequence ID" value="KAF9511411.1"/>
    <property type="molecule type" value="Genomic_DNA"/>
</dbReference>
<keyword evidence="3" id="KW-1185">Reference proteome</keyword>
<reference evidence="2" key="1">
    <citation type="journal article" date="2020" name="Nat. Commun.">
        <title>Large-scale genome sequencing of mycorrhizal fungi provides insights into the early evolution of symbiotic traits.</title>
        <authorList>
            <person name="Miyauchi S."/>
            <person name="Kiss E."/>
            <person name="Kuo A."/>
            <person name="Drula E."/>
            <person name="Kohler A."/>
            <person name="Sanchez-Garcia M."/>
            <person name="Morin E."/>
            <person name="Andreopoulos B."/>
            <person name="Barry K.W."/>
            <person name="Bonito G."/>
            <person name="Buee M."/>
            <person name="Carver A."/>
            <person name="Chen C."/>
            <person name="Cichocki N."/>
            <person name="Clum A."/>
            <person name="Culley D."/>
            <person name="Crous P.W."/>
            <person name="Fauchery L."/>
            <person name="Girlanda M."/>
            <person name="Hayes R.D."/>
            <person name="Keri Z."/>
            <person name="LaButti K."/>
            <person name="Lipzen A."/>
            <person name="Lombard V."/>
            <person name="Magnuson J."/>
            <person name="Maillard F."/>
            <person name="Murat C."/>
            <person name="Nolan M."/>
            <person name="Ohm R.A."/>
            <person name="Pangilinan J."/>
            <person name="Pereira M.F."/>
            <person name="Perotto S."/>
            <person name="Peter M."/>
            <person name="Pfister S."/>
            <person name="Riley R."/>
            <person name="Sitrit Y."/>
            <person name="Stielow J.B."/>
            <person name="Szollosi G."/>
            <person name="Zifcakova L."/>
            <person name="Stursova M."/>
            <person name="Spatafora J.W."/>
            <person name="Tedersoo L."/>
            <person name="Vaario L.M."/>
            <person name="Yamada A."/>
            <person name="Yan M."/>
            <person name="Wang P."/>
            <person name="Xu J."/>
            <person name="Bruns T."/>
            <person name="Baldrian P."/>
            <person name="Vilgalys R."/>
            <person name="Dunand C."/>
            <person name="Henrissat B."/>
            <person name="Grigoriev I.V."/>
            <person name="Hibbett D."/>
            <person name="Nagy L.G."/>
            <person name="Martin F.M."/>
        </authorList>
    </citation>
    <scope>NUCLEOTIDE SEQUENCE</scope>
    <source>
        <strain evidence="2">UP504</strain>
    </source>
</reference>
<evidence type="ECO:0000256" key="1">
    <source>
        <dbReference type="SAM" id="MobiDB-lite"/>
    </source>
</evidence>
<feature type="compositionally biased region" description="Polar residues" evidence="1">
    <location>
        <begin position="13"/>
        <end position="22"/>
    </location>
</feature>
<protein>
    <submittedName>
        <fullName evidence="2">Uncharacterized protein</fullName>
    </submittedName>
</protein>
<evidence type="ECO:0000313" key="2">
    <source>
        <dbReference type="EMBL" id="KAF9511411.1"/>
    </source>
</evidence>
<name>A0A9P6AV48_9AGAM</name>
<sequence>MDVDAALHESGAPTEQASLSQHAPQGGLSLSLAYKPSTPPPMGYPPIHGWDKATLFSNLHDDTRAIWDAYAGSKIIAMVWNAGYNQPNHASTLTHLKNAIKEAACGSNPCIDPCASPWGFLVADLSPLDAAMLTNQCAWSCNAISFFSIPYKLEISTFVGTVMNLIGYDSSDSTEVTKLVQDKLCEPSPAHSLLMDLATGNDPLLLGVGGVPQCAWNIYATPPFSDLTYHYHWHEAFSNCTFSTAFNGTGTVCHLAHFSCLGCKSVDHPSGLCPYSSIQGWKGTPLAAPSRATTAVVNINNATTSFNSLPRGTSRG</sequence>
<gene>
    <name evidence="2" type="ORF">BS47DRAFT_1346728</name>
</gene>
<comment type="caution">
    <text evidence="2">The sequence shown here is derived from an EMBL/GenBank/DDBJ whole genome shotgun (WGS) entry which is preliminary data.</text>
</comment>
<dbReference type="Proteomes" id="UP000886523">
    <property type="component" value="Unassembled WGS sequence"/>
</dbReference>
<feature type="region of interest" description="Disordered" evidence="1">
    <location>
        <begin position="1"/>
        <end position="22"/>
    </location>
</feature>
<organism evidence="2 3">
    <name type="scientific">Hydnum rufescens UP504</name>
    <dbReference type="NCBI Taxonomy" id="1448309"/>
    <lineage>
        <taxon>Eukaryota</taxon>
        <taxon>Fungi</taxon>
        <taxon>Dikarya</taxon>
        <taxon>Basidiomycota</taxon>
        <taxon>Agaricomycotina</taxon>
        <taxon>Agaricomycetes</taxon>
        <taxon>Cantharellales</taxon>
        <taxon>Hydnaceae</taxon>
        <taxon>Hydnum</taxon>
    </lineage>
</organism>
<evidence type="ECO:0000313" key="3">
    <source>
        <dbReference type="Proteomes" id="UP000886523"/>
    </source>
</evidence>
<dbReference type="OrthoDB" id="2665632at2759"/>
<proteinExistence type="predicted"/>
<dbReference type="AlphaFoldDB" id="A0A9P6AV48"/>
<accession>A0A9P6AV48</accession>